<sequence length="686" mass="78888">MQALLSRMEKISWERRWGSIVTLLAMIIPLFFSLGACSEETSSFRNIWNDGELQKSPGVKLQLEKHEVVMSNGLVQVTLANPEGEVTGIKYHGIDNILEIYNYKDKRGYWDVVWNEPGKPRNYDGLKTTNFTVIMNNEEQVELSFSRTWNIALRRSKAAPLNIDIRYIMRRGSSGFYLYAIVEREQGWPSVYMDQIRAVFRLQKNLFHYMALSDKRQRIMPMPEDRKTGQRLAYDEAVLLTNPINPKFKGEVDDKYQYSSDNKDNRVHGWICFNPGVGFWIITPSDEFRTSGPTKQDLTSHVGPVALSMFSSTHYSGREVDSYFGSEKPWKKVLGPVFVYLNSVSSNAKPLTVWEDAKQQMLREVRSWPYDFPQSIDFPKSNQRGIVAGQLQVQDRYTNESLMWAKSAYVGLAAPGDAGSWEKETKGYQFWTQADEQGRFSIENVRQGDYNLYAWVPGIVGDYKYNLNVTAKPGSTINLGVLAYRPPRNGPTLWEIGAPDRSAAEFFVPDPDPKFLNHLLENHAEKFRQYGLWARYTEIYRYDDLKFTIGVSNYAKDWFFAHVTRKVGNSTYRATTWQIVFELDNVNIRGKYTLQLALAAASYSNLQVRFNHPRVRRPHFSTGAIGKDNAIARHGIHGLYRFYGIDVPGYLLKRGKNVIYLTQAKGMDAFQGVMYDYIRLEGPPTM</sequence>
<name>A0ACC1XTS6_MELAZ</name>
<reference evidence="1 2" key="1">
    <citation type="journal article" date="2023" name="Science">
        <title>Complex scaffold remodeling in plant triterpene biosynthesis.</title>
        <authorList>
            <person name="De La Pena R."/>
            <person name="Hodgson H."/>
            <person name="Liu J.C."/>
            <person name="Stephenson M.J."/>
            <person name="Martin A.C."/>
            <person name="Owen C."/>
            <person name="Harkess A."/>
            <person name="Leebens-Mack J."/>
            <person name="Jimenez L.E."/>
            <person name="Osbourn A."/>
            <person name="Sattely E.S."/>
        </authorList>
    </citation>
    <scope>NUCLEOTIDE SEQUENCE [LARGE SCALE GENOMIC DNA]</scope>
    <source>
        <strain evidence="2">cv. JPN11</strain>
        <tissue evidence="1">Leaf</tissue>
    </source>
</reference>
<protein>
    <submittedName>
        <fullName evidence="1">Rhamnogalacturonate lyase family protein</fullName>
    </submittedName>
</protein>
<keyword evidence="2" id="KW-1185">Reference proteome</keyword>
<comment type="caution">
    <text evidence="1">The sequence shown here is derived from an EMBL/GenBank/DDBJ whole genome shotgun (WGS) entry which is preliminary data.</text>
</comment>
<proteinExistence type="predicted"/>
<dbReference type="Proteomes" id="UP001164539">
    <property type="component" value="Chromosome 7"/>
</dbReference>
<dbReference type="EMBL" id="CM051400">
    <property type="protein sequence ID" value="KAJ4714571.1"/>
    <property type="molecule type" value="Genomic_DNA"/>
</dbReference>
<evidence type="ECO:0000313" key="2">
    <source>
        <dbReference type="Proteomes" id="UP001164539"/>
    </source>
</evidence>
<organism evidence="1 2">
    <name type="scientific">Melia azedarach</name>
    <name type="common">Chinaberry tree</name>
    <dbReference type="NCBI Taxonomy" id="155640"/>
    <lineage>
        <taxon>Eukaryota</taxon>
        <taxon>Viridiplantae</taxon>
        <taxon>Streptophyta</taxon>
        <taxon>Embryophyta</taxon>
        <taxon>Tracheophyta</taxon>
        <taxon>Spermatophyta</taxon>
        <taxon>Magnoliopsida</taxon>
        <taxon>eudicotyledons</taxon>
        <taxon>Gunneridae</taxon>
        <taxon>Pentapetalae</taxon>
        <taxon>rosids</taxon>
        <taxon>malvids</taxon>
        <taxon>Sapindales</taxon>
        <taxon>Meliaceae</taxon>
        <taxon>Melia</taxon>
    </lineage>
</organism>
<evidence type="ECO:0000313" key="1">
    <source>
        <dbReference type="EMBL" id="KAJ4714571.1"/>
    </source>
</evidence>
<gene>
    <name evidence="1" type="ORF">OWV82_013038</name>
</gene>
<keyword evidence="1" id="KW-0456">Lyase</keyword>
<accession>A0ACC1XTS6</accession>